<reference evidence="6" key="1">
    <citation type="submission" date="2025-08" db="UniProtKB">
        <authorList>
            <consortium name="RefSeq"/>
        </authorList>
    </citation>
    <scope>IDENTIFICATION</scope>
    <source>
        <tissue evidence="6">Leaf</tissue>
    </source>
</reference>
<dbReference type="Gene3D" id="1.25.40.10">
    <property type="entry name" value="Tetratricopeptide repeat domain"/>
    <property type="match status" value="3"/>
</dbReference>
<name>A0A6J0ZIU9_9ROSI</name>
<dbReference type="AlphaFoldDB" id="A0A6J0ZIU9"/>
<proteinExistence type="inferred from homology"/>
<dbReference type="GeneID" id="110409180"/>
<dbReference type="Proteomes" id="UP000504621">
    <property type="component" value="Unplaced"/>
</dbReference>
<evidence type="ECO:0000259" key="4">
    <source>
        <dbReference type="Pfam" id="PF17177"/>
    </source>
</evidence>
<evidence type="ECO:0000256" key="1">
    <source>
        <dbReference type="ARBA" id="ARBA00007626"/>
    </source>
</evidence>
<evidence type="ECO:0000256" key="3">
    <source>
        <dbReference type="PROSITE-ProRule" id="PRU00708"/>
    </source>
</evidence>
<dbReference type="GO" id="GO:0003729">
    <property type="term" value="F:mRNA binding"/>
    <property type="evidence" value="ECO:0007669"/>
    <property type="project" value="TreeGrafter"/>
</dbReference>
<organism evidence="5 6">
    <name type="scientific">Herrania umbratica</name>
    <dbReference type="NCBI Taxonomy" id="108875"/>
    <lineage>
        <taxon>Eukaryota</taxon>
        <taxon>Viridiplantae</taxon>
        <taxon>Streptophyta</taxon>
        <taxon>Embryophyta</taxon>
        <taxon>Tracheophyta</taxon>
        <taxon>Spermatophyta</taxon>
        <taxon>Magnoliopsida</taxon>
        <taxon>eudicotyledons</taxon>
        <taxon>Gunneridae</taxon>
        <taxon>Pentapetalae</taxon>
        <taxon>rosids</taxon>
        <taxon>malvids</taxon>
        <taxon>Malvales</taxon>
        <taxon>Malvaceae</taxon>
        <taxon>Byttnerioideae</taxon>
        <taxon>Herrania</taxon>
    </lineage>
</organism>
<dbReference type="InterPro" id="IPR033443">
    <property type="entry name" value="PROP1-like_PPR_dom"/>
</dbReference>
<dbReference type="PANTHER" id="PTHR47938:SF2">
    <property type="entry name" value="OS06G0184866 PROTEIN"/>
    <property type="match status" value="1"/>
</dbReference>
<dbReference type="RefSeq" id="XP_021274124.1">
    <property type="nucleotide sequence ID" value="XM_021418449.1"/>
</dbReference>
<comment type="similarity">
    <text evidence="1">Belongs to the PPR family. P subfamily.</text>
</comment>
<gene>
    <name evidence="6" type="primary">LOC110409180</name>
</gene>
<dbReference type="InterPro" id="IPR002885">
    <property type="entry name" value="PPR_rpt"/>
</dbReference>
<dbReference type="PROSITE" id="PS51375">
    <property type="entry name" value="PPR"/>
    <property type="match status" value="3"/>
</dbReference>
<protein>
    <submittedName>
        <fullName evidence="6">Pentatricopeptide repeat-containing protein At3g25210, mitochondrial</fullName>
    </submittedName>
</protein>
<keyword evidence="5" id="KW-1185">Reference proteome</keyword>
<feature type="repeat" description="PPR" evidence="3">
    <location>
        <begin position="226"/>
        <end position="260"/>
    </location>
</feature>
<sequence>MPLAFQRLLASTLQKTPKNLLSFPLPAVFSFHFTRPSLYHRTFSIPPHPASPFLRPRTRTPLETQFETWIQKLKPGFTTADVDAALRAQPDADLALDIFRWTALQRGYKHTDATYLTIIKLLISAKRYRHAETLIEEVIAGACPISIPLYNTIIRFCCGRKFLFNRAFDVYKKMLKSDDCKPTLETYTLLFNSLLRRFNRQNVCHVYLHAVRSLTKQMKALGIIPDTFVLNMIIKAYSKCLAIDEAIRVFREMGLYGCEPNAYTYGYIFKGMCEKGRVAQGFGLFKEMRDKGLVPKGSAYMILICSLAMEQRLDDAVDVVSDMLANSMAPDLLTYKTVLEEFCRRGRSNDAFELLEDWKKRDLSMGQKNYRILVNALHVNN</sequence>
<evidence type="ECO:0000256" key="2">
    <source>
        <dbReference type="ARBA" id="ARBA00022737"/>
    </source>
</evidence>
<evidence type="ECO:0000313" key="5">
    <source>
        <dbReference type="Proteomes" id="UP000504621"/>
    </source>
</evidence>
<dbReference type="NCBIfam" id="TIGR00756">
    <property type="entry name" value="PPR"/>
    <property type="match status" value="5"/>
</dbReference>
<dbReference type="InterPro" id="IPR011990">
    <property type="entry name" value="TPR-like_helical_dom_sf"/>
</dbReference>
<accession>A0A6J0ZIU9</accession>
<dbReference type="Pfam" id="PF13041">
    <property type="entry name" value="PPR_2"/>
    <property type="match status" value="2"/>
</dbReference>
<dbReference type="Pfam" id="PF17177">
    <property type="entry name" value="PPR_long"/>
    <property type="match status" value="1"/>
</dbReference>
<feature type="repeat" description="PPR" evidence="3">
    <location>
        <begin position="331"/>
        <end position="365"/>
    </location>
</feature>
<dbReference type="OrthoDB" id="185373at2759"/>
<evidence type="ECO:0000313" key="6">
    <source>
        <dbReference type="RefSeq" id="XP_021274124.1"/>
    </source>
</evidence>
<dbReference type="PANTHER" id="PTHR47938">
    <property type="entry name" value="RESPIRATORY COMPLEX I CHAPERONE (CIA84), PUTATIVE (AFU_ORTHOLOGUE AFUA_2G06020)-RELATED"/>
    <property type="match status" value="1"/>
</dbReference>
<feature type="repeat" description="PPR" evidence="3">
    <location>
        <begin position="261"/>
        <end position="295"/>
    </location>
</feature>
<feature type="domain" description="PROP1-like PPR" evidence="4">
    <location>
        <begin position="278"/>
        <end position="375"/>
    </location>
</feature>
<keyword evidence="2" id="KW-0677">Repeat</keyword>